<evidence type="ECO:0000256" key="1">
    <source>
        <dbReference type="SAM" id="MobiDB-lite"/>
    </source>
</evidence>
<sequence length="319" mass="36168">MGLPGAYGWEVYTSYRSSFDQSIQPRAVKERTAEADKNAPKDTSAEAEARAEWGQLGDYFGGTLNPIFGFISVVGLFLTILYQSREMRLSTEELRNSADALKSQNEAIRRQSFEQTFFAWLGTYRQILGEITHGEKYGREALRAIWQPTLCSKDIAGWDAYFAVAPNTGNALSDALLTFQLDSLNKAGVEHYPVISKAANTAWIALYDQHENKLDSFYRVLYRLLKWIDEQPADLLQEKDKWLYVGIVRSQLSWIEMVFLFYNGMTAKGKNFKPLIERYALFDNLTIESDKLLGILKACPMDATGYAITAYSSDAARRC</sequence>
<proteinExistence type="predicted"/>
<evidence type="ECO:0000256" key="2">
    <source>
        <dbReference type="SAM" id="Phobius"/>
    </source>
</evidence>
<dbReference type="Proteomes" id="UP001479520">
    <property type="component" value="Chromosome"/>
</dbReference>
<organism evidence="3 4">
    <name type="scientific">Azonexus hydrophilus</name>
    <dbReference type="NCBI Taxonomy" id="418702"/>
    <lineage>
        <taxon>Bacteria</taxon>
        <taxon>Pseudomonadati</taxon>
        <taxon>Pseudomonadota</taxon>
        <taxon>Betaproteobacteria</taxon>
        <taxon>Rhodocyclales</taxon>
        <taxon>Azonexaceae</taxon>
        <taxon>Azonexus</taxon>
    </lineage>
</organism>
<keyword evidence="4" id="KW-1185">Reference proteome</keyword>
<accession>A0ABZ2XHM4</accession>
<dbReference type="Pfam" id="PF16872">
    <property type="entry name" value="putAbiC"/>
    <property type="match status" value="1"/>
</dbReference>
<gene>
    <name evidence="3" type="ORF">AADV58_12580</name>
</gene>
<dbReference type="EMBL" id="CP151406">
    <property type="protein sequence ID" value="WZJ20781.1"/>
    <property type="molecule type" value="Genomic_DNA"/>
</dbReference>
<keyword evidence="2" id="KW-0812">Transmembrane</keyword>
<dbReference type="InterPro" id="IPR031709">
    <property type="entry name" value="PutAbiC"/>
</dbReference>
<feature type="region of interest" description="Disordered" evidence="1">
    <location>
        <begin position="26"/>
        <end position="47"/>
    </location>
</feature>
<dbReference type="RefSeq" id="WP_341743358.1">
    <property type="nucleotide sequence ID" value="NZ_CP151406.1"/>
</dbReference>
<evidence type="ECO:0000313" key="4">
    <source>
        <dbReference type="Proteomes" id="UP001479520"/>
    </source>
</evidence>
<feature type="compositionally biased region" description="Basic and acidic residues" evidence="1">
    <location>
        <begin position="27"/>
        <end position="47"/>
    </location>
</feature>
<name>A0ABZ2XHM4_9RHOO</name>
<reference evidence="3 4" key="1">
    <citation type="submission" date="2024-04" db="EMBL/GenBank/DDBJ databases">
        <title>Dissimilatory iodate-reducing microorganisms contribute to the enrichment of iodine in groundwater.</title>
        <authorList>
            <person name="Jiang Z."/>
        </authorList>
    </citation>
    <scope>NUCLEOTIDE SEQUENCE [LARGE SCALE GENOMIC DNA]</scope>
    <source>
        <strain evidence="3 4">NCP973</strain>
    </source>
</reference>
<keyword evidence="2" id="KW-0472">Membrane</keyword>
<protein>
    <submittedName>
        <fullName evidence="3">Phage abortive infection protein</fullName>
    </submittedName>
</protein>
<evidence type="ECO:0000313" key="3">
    <source>
        <dbReference type="EMBL" id="WZJ20781.1"/>
    </source>
</evidence>
<feature type="transmembrane region" description="Helical" evidence="2">
    <location>
        <begin position="63"/>
        <end position="82"/>
    </location>
</feature>
<keyword evidence="2" id="KW-1133">Transmembrane helix</keyword>